<dbReference type="AlphaFoldDB" id="A0AA35QZC3"/>
<keyword evidence="4" id="KW-0101">Branched-chain amino acid catabolism</keyword>
<proteinExistence type="inferred from homology"/>
<evidence type="ECO:0000259" key="9">
    <source>
        <dbReference type="Pfam" id="PF03446"/>
    </source>
</evidence>
<evidence type="ECO:0000256" key="7">
    <source>
        <dbReference type="ARBA" id="ARBA00049197"/>
    </source>
</evidence>
<dbReference type="GO" id="GO:0008442">
    <property type="term" value="F:3-hydroxyisobutyrate dehydrogenase activity"/>
    <property type="evidence" value="ECO:0007669"/>
    <property type="project" value="UniProtKB-EC"/>
</dbReference>
<evidence type="ECO:0000256" key="1">
    <source>
        <dbReference type="ARBA" id="ARBA00005109"/>
    </source>
</evidence>
<organism evidence="11 12">
    <name type="scientific">Geodia barretti</name>
    <name type="common">Barrett's horny sponge</name>
    <dbReference type="NCBI Taxonomy" id="519541"/>
    <lineage>
        <taxon>Eukaryota</taxon>
        <taxon>Metazoa</taxon>
        <taxon>Porifera</taxon>
        <taxon>Demospongiae</taxon>
        <taxon>Heteroscleromorpha</taxon>
        <taxon>Tetractinellida</taxon>
        <taxon>Astrophorina</taxon>
        <taxon>Geodiidae</taxon>
        <taxon>Geodia</taxon>
    </lineage>
</organism>
<dbReference type="GO" id="GO:0050661">
    <property type="term" value="F:NADP binding"/>
    <property type="evidence" value="ECO:0007669"/>
    <property type="project" value="InterPro"/>
</dbReference>
<dbReference type="PANTHER" id="PTHR22981">
    <property type="entry name" value="3-HYDROXYISOBUTYRATE DEHYDROGENASE-RELATED"/>
    <property type="match status" value="1"/>
</dbReference>
<dbReference type="Gene3D" id="1.10.1040.10">
    <property type="entry name" value="N-(1-d-carboxylethyl)-l-norvaline Dehydrogenase, domain 2"/>
    <property type="match status" value="1"/>
</dbReference>
<evidence type="ECO:0000256" key="8">
    <source>
        <dbReference type="PIRSR" id="PIRSR000103-1"/>
    </source>
</evidence>
<evidence type="ECO:0000259" key="10">
    <source>
        <dbReference type="Pfam" id="PF14833"/>
    </source>
</evidence>
<gene>
    <name evidence="11" type="ORF">GBAR_LOCUS2322</name>
</gene>
<dbReference type="SUPFAM" id="SSF48179">
    <property type="entry name" value="6-phosphogluconate dehydrogenase C-terminal domain-like"/>
    <property type="match status" value="1"/>
</dbReference>
<evidence type="ECO:0000256" key="3">
    <source>
        <dbReference type="ARBA" id="ARBA00012991"/>
    </source>
</evidence>
<sequence length="301" mass="31594">MKAGFIGVGNMGNPMAANMIKAGHELTVHDLRRESAINLLELGAQWSDTPAGCVSGNDAVFTSLPVPRDVEAVVMGENGIMTAAGSGDVYVDLSTNSPTVIRRIHEECAARGVTVLDAPVSGGVYGAAAGTLAVMVGGDEETYNTVKPMLDAIGAHVVYCGEIGNGMVTKICNNLLSMGIGVLMSEALTLGVKAGVSLETLADVIANSSGGNRRLTEKFPRYLFSDNFEPGFATALAAKDVRLATDLGREYGIPMELSNLVDQRHVEALFRGWGPEDSDAVAKLQEEKSGVQLRFGNMGDS</sequence>
<accession>A0AA35QZC3</accession>
<reference evidence="11" key="1">
    <citation type="submission" date="2023-03" db="EMBL/GenBank/DDBJ databases">
        <authorList>
            <person name="Steffen K."/>
            <person name="Cardenas P."/>
        </authorList>
    </citation>
    <scope>NUCLEOTIDE SEQUENCE</scope>
</reference>
<name>A0AA35QZC3_GEOBA</name>
<comment type="caution">
    <text evidence="11">The sequence shown here is derived from an EMBL/GenBank/DDBJ whole genome shotgun (WGS) entry which is preliminary data.</text>
</comment>
<dbReference type="Pfam" id="PF14833">
    <property type="entry name" value="NAD_binding_11"/>
    <property type="match status" value="1"/>
</dbReference>
<evidence type="ECO:0000256" key="2">
    <source>
        <dbReference type="ARBA" id="ARBA00006013"/>
    </source>
</evidence>
<comment type="similarity">
    <text evidence="2">Belongs to the HIBADH-related family. 3-hydroxyisobutyrate dehydrogenase subfamily.</text>
</comment>
<protein>
    <recommendedName>
        <fullName evidence="3">3-hydroxyisobutyrate dehydrogenase</fullName>
        <ecNumber evidence="3">1.1.1.31</ecNumber>
    </recommendedName>
</protein>
<keyword evidence="5" id="KW-0560">Oxidoreductase</keyword>
<evidence type="ECO:0000256" key="6">
    <source>
        <dbReference type="ARBA" id="ARBA00023027"/>
    </source>
</evidence>
<dbReference type="PIRSF" id="PIRSF000103">
    <property type="entry name" value="HIBADH"/>
    <property type="match status" value="1"/>
</dbReference>
<dbReference type="EC" id="1.1.1.31" evidence="3"/>
<dbReference type="InterPro" id="IPR015815">
    <property type="entry name" value="HIBADH-related"/>
</dbReference>
<keyword evidence="12" id="KW-1185">Reference proteome</keyword>
<comment type="pathway">
    <text evidence="1">Amino-acid degradation; L-valine degradation.</text>
</comment>
<feature type="active site" evidence="8">
    <location>
        <position position="170"/>
    </location>
</feature>
<dbReference type="Gene3D" id="3.40.50.720">
    <property type="entry name" value="NAD(P)-binding Rossmann-like Domain"/>
    <property type="match status" value="1"/>
</dbReference>
<evidence type="ECO:0000256" key="5">
    <source>
        <dbReference type="ARBA" id="ARBA00023002"/>
    </source>
</evidence>
<keyword evidence="6" id="KW-0520">NAD</keyword>
<dbReference type="SUPFAM" id="SSF51735">
    <property type="entry name" value="NAD(P)-binding Rossmann-fold domains"/>
    <property type="match status" value="1"/>
</dbReference>
<evidence type="ECO:0000313" key="11">
    <source>
        <dbReference type="EMBL" id="CAI7998094.1"/>
    </source>
</evidence>
<dbReference type="InterPro" id="IPR029154">
    <property type="entry name" value="HIBADH-like_NADP-bd"/>
</dbReference>
<feature type="domain" description="3-hydroxyisobutyrate dehydrogenase-like NAD-binding" evidence="10">
    <location>
        <begin position="164"/>
        <end position="284"/>
    </location>
</feature>
<dbReference type="GO" id="GO:0009083">
    <property type="term" value="P:branched-chain amino acid catabolic process"/>
    <property type="evidence" value="ECO:0007669"/>
    <property type="project" value="UniProtKB-KW"/>
</dbReference>
<feature type="domain" description="6-phosphogluconate dehydrogenase NADP-binding" evidence="9">
    <location>
        <begin position="3"/>
        <end position="161"/>
    </location>
</feature>
<evidence type="ECO:0000256" key="4">
    <source>
        <dbReference type="ARBA" id="ARBA00022456"/>
    </source>
</evidence>
<dbReference type="InterPro" id="IPR008927">
    <property type="entry name" value="6-PGluconate_DH-like_C_sf"/>
</dbReference>
<comment type="catalytic activity">
    <reaction evidence="7">
        <text>3-hydroxy-2-methylpropanoate + NAD(+) = 2-methyl-3-oxopropanoate + NADH + H(+)</text>
        <dbReference type="Rhea" id="RHEA:17681"/>
        <dbReference type="ChEBI" id="CHEBI:11805"/>
        <dbReference type="ChEBI" id="CHEBI:15378"/>
        <dbReference type="ChEBI" id="CHEBI:57540"/>
        <dbReference type="ChEBI" id="CHEBI:57700"/>
        <dbReference type="ChEBI" id="CHEBI:57945"/>
        <dbReference type="EC" id="1.1.1.31"/>
    </reaction>
</comment>
<dbReference type="PANTHER" id="PTHR22981:SF7">
    <property type="entry name" value="3-HYDROXYISOBUTYRATE DEHYDROGENASE, MITOCHONDRIAL"/>
    <property type="match status" value="1"/>
</dbReference>
<dbReference type="InterPro" id="IPR036291">
    <property type="entry name" value="NAD(P)-bd_dom_sf"/>
</dbReference>
<dbReference type="InterPro" id="IPR006115">
    <property type="entry name" value="6PGDH_NADP-bd"/>
</dbReference>
<dbReference type="EMBL" id="CASHTH010000343">
    <property type="protein sequence ID" value="CAI7998094.1"/>
    <property type="molecule type" value="Genomic_DNA"/>
</dbReference>
<dbReference type="Proteomes" id="UP001174909">
    <property type="component" value="Unassembled WGS sequence"/>
</dbReference>
<evidence type="ECO:0000313" key="12">
    <source>
        <dbReference type="Proteomes" id="UP001174909"/>
    </source>
</evidence>
<dbReference type="GO" id="GO:0051287">
    <property type="term" value="F:NAD binding"/>
    <property type="evidence" value="ECO:0007669"/>
    <property type="project" value="InterPro"/>
</dbReference>
<dbReference type="Pfam" id="PF03446">
    <property type="entry name" value="NAD_binding_2"/>
    <property type="match status" value="1"/>
</dbReference>
<dbReference type="InterPro" id="IPR013328">
    <property type="entry name" value="6PGD_dom2"/>
</dbReference>